<sequence>MPKDLSKDTHVWRVFMAPHVIVSGLSHLRNGFVFFFLIII</sequence>
<dbReference type="AlphaFoldDB" id="A0AAD6QRQ5"/>
<evidence type="ECO:0000313" key="3">
    <source>
        <dbReference type="Proteomes" id="UP001164929"/>
    </source>
</evidence>
<gene>
    <name evidence="2" type="ORF">NC653_017859</name>
</gene>
<name>A0AAD6QRQ5_9ROSI</name>
<dbReference type="EMBL" id="JAQIZT010000006">
    <property type="protein sequence ID" value="KAJ6995203.1"/>
    <property type="molecule type" value="Genomic_DNA"/>
</dbReference>
<keyword evidence="1" id="KW-0472">Membrane</keyword>
<keyword evidence="1" id="KW-0812">Transmembrane</keyword>
<proteinExistence type="predicted"/>
<reference evidence="2" key="1">
    <citation type="journal article" date="2023" name="Mol. Ecol. Resour.">
        <title>Chromosome-level genome assembly of a triploid poplar Populus alba 'Berolinensis'.</title>
        <authorList>
            <person name="Chen S."/>
            <person name="Yu Y."/>
            <person name="Wang X."/>
            <person name="Wang S."/>
            <person name="Zhang T."/>
            <person name="Zhou Y."/>
            <person name="He R."/>
            <person name="Meng N."/>
            <person name="Wang Y."/>
            <person name="Liu W."/>
            <person name="Liu Z."/>
            <person name="Liu J."/>
            <person name="Guo Q."/>
            <person name="Huang H."/>
            <person name="Sederoff R.R."/>
            <person name="Wang G."/>
            <person name="Qu G."/>
            <person name="Chen S."/>
        </authorList>
    </citation>
    <scope>NUCLEOTIDE SEQUENCE</scope>
    <source>
        <strain evidence="2">SC-2020</strain>
    </source>
</reference>
<accession>A0AAD6QRQ5</accession>
<feature type="transmembrane region" description="Helical" evidence="1">
    <location>
        <begin position="20"/>
        <end position="39"/>
    </location>
</feature>
<dbReference type="Proteomes" id="UP001164929">
    <property type="component" value="Chromosome 6"/>
</dbReference>
<evidence type="ECO:0000256" key="1">
    <source>
        <dbReference type="SAM" id="Phobius"/>
    </source>
</evidence>
<comment type="caution">
    <text evidence="2">The sequence shown here is derived from an EMBL/GenBank/DDBJ whole genome shotgun (WGS) entry which is preliminary data.</text>
</comment>
<evidence type="ECO:0000313" key="2">
    <source>
        <dbReference type="EMBL" id="KAJ6995203.1"/>
    </source>
</evidence>
<organism evidence="2 3">
    <name type="scientific">Populus alba x Populus x berolinensis</name>
    <dbReference type="NCBI Taxonomy" id="444605"/>
    <lineage>
        <taxon>Eukaryota</taxon>
        <taxon>Viridiplantae</taxon>
        <taxon>Streptophyta</taxon>
        <taxon>Embryophyta</taxon>
        <taxon>Tracheophyta</taxon>
        <taxon>Spermatophyta</taxon>
        <taxon>Magnoliopsida</taxon>
        <taxon>eudicotyledons</taxon>
        <taxon>Gunneridae</taxon>
        <taxon>Pentapetalae</taxon>
        <taxon>rosids</taxon>
        <taxon>fabids</taxon>
        <taxon>Malpighiales</taxon>
        <taxon>Salicaceae</taxon>
        <taxon>Saliceae</taxon>
        <taxon>Populus</taxon>
    </lineage>
</organism>
<keyword evidence="1" id="KW-1133">Transmembrane helix</keyword>
<keyword evidence="3" id="KW-1185">Reference proteome</keyword>
<protein>
    <submittedName>
        <fullName evidence="2">Uncharacterized protein</fullName>
    </submittedName>
</protein>